<dbReference type="EMBL" id="JAXIOK010000014">
    <property type="protein sequence ID" value="KAK4755369.1"/>
    <property type="molecule type" value="Genomic_DNA"/>
</dbReference>
<gene>
    <name evidence="2" type="ORF">SAY87_009126</name>
</gene>
<dbReference type="AlphaFoldDB" id="A0AAN7JZ34"/>
<dbReference type="Proteomes" id="UP001345219">
    <property type="component" value="Chromosome 8"/>
</dbReference>
<organism evidence="2 3">
    <name type="scientific">Trapa incisa</name>
    <dbReference type="NCBI Taxonomy" id="236973"/>
    <lineage>
        <taxon>Eukaryota</taxon>
        <taxon>Viridiplantae</taxon>
        <taxon>Streptophyta</taxon>
        <taxon>Embryophyta</taxon>
        <taxon>Tracheophyta</taxon>
        <taxon>Spermatophyta</taxon>
        <taxon>Magnoliopsida</taxon>
        <taxon>eudicotyledons</taxon>
        <taxon>Gunneridae</taxon>
        <taxon>Pentapetalae</taxon>
        <taxon>rosids</taxon>
        <taxon>malvids</taxon>
        <taxon>Myrtales</taxon>
        <taxon>Lythraceae</taxon>
        <taxon>Trapa</taxon>
    </lineage>
</organism>
<sequence length="210" mass="23408">MDDERTWCGIALRADSGERATMLRQTNMHDEEVRFWVSTSVFQMEKLTGSYDRECLKMAMLKHEETFKEQVCELHRLYRIQKVMMKTIGNSFPNKGNPTNLTGQINTRVHQLQKGVHPAGDLNDGLKGDGALFTIEESQIELTLAPSTYSTSTSRSKKDTAPLSSSSFSSSSTGSSQSEAGATVKEGHLLKIKCQSHPPWIHQLLSLNST</sequence>
<feature type="region of interest" description="Disordered" evidence="1">
    <location>
        <begin position="147"/>
        <end position="182"/>
    </location>
</feature>
<reference evidence="2 3" key="1">
    <citation type="journal article" date="2023" name="Hortic Res">
        <title>Pangenome of water caltrop reveals structural variations and asymmetric subgenome divergence after allopolyploidization.</title>
        <authorList>
            <person name="Zhang X."/>
            <person name="Chen Y."/>
            <person name="Wang L."/>
            <person name="Yuan Y."/>
            <person name="Fang M."/>
            <person name="Shi L."/>
            <person name="Lu R."/>
            <person name="Comes H.P."/>
            <person name="Ma Y."/>
            <person name="Chen Y."/>
            <person name="Huang G."/>
            <person name="Zhou Y."/>
            <person name="Zheng Z."/>
            <person name="Qiu Y."/>
        </authorList>
    </citation>
    <scope>NUCLEOTIDE SEQUENCE [LARGE SCALE GENOMIC DNA]</scope>
    <source>
        <tissue evidence="2">Roots</tissue>
    </source>
</reference>
<keyword evidence="3" id="KW-1185">Reference proteome</keyword>
<accession>A0AAN7JZ34</accession>
<dbReference type="PANTHER" id="PTHR33167:SF26">
    <property type="entry name" value="EXPRESSED PROTEIN"/>
    <property type="match status" value="1"/>
</dbReference>
<protein>
    <submittedName>
        <fullName evidence="2">Uncharacterized protein</fullName>
    </submittedName>
</protein>
<evidence type="ECO:0000256" key="1">
    <source>
        <dbReference type="SAM" id="MobiDB-lite"/>
    </source>
</evidence>
<feature type="compositionally biased region" description="Low complexity" evidence="1">
    <location>
        <begin position="164"/>
        <end position="178"/>
    </location>
</feature>
<proteinExistence type="predicted"/>
<name>A0AAN7JZ34_9MYRT</name>
<comment type="caution">
    <text evidence="2">The sequence shown here is derived from an EMBL/GenBank/DDBJ whole genome shotgun (WGS) entry which is preliminary data.</text>
</comment>
<evidence type="ECO:0000313" key="2">
    <source>
        <dbReference type="EMBL" id="KAK4755369.1"/>
    </source>
</evidence>
<evidence type="ECO:0000313" key="3">
    <source>
        <dbReference type="Proteomes" id="UP001345219"/>
    </source>
</evidence>
<dbReference type="PANTHER" id="PTHR33167">
    <property type="entry name" value="TRANSCRIPTION FACTOR, PUTATIVE (DUF863)-RELATED"/>
    <property type="match status" value="1"/>
</dbReference>